<evidence type="ECO:0000313" key="1">
    <source>
        <dbReference type="EMBL" id="EMG38971.1"/>
    </source>
</evidence>
<proteinExistence type="predicted"/>
<dbReference type="EMBL" id="AOSV01000003">
    <property type="protein sequence ID" value="EMG38971.1"/>
    <property type="molecule type" value="Genomic_DNA"/>
</dbReference>
<accession>M5Q323</accession>
<sequence length="218" mass="24492">MPSSESIELLSRITGAAPSLLRFTHAQPNQFEIILQAGFALPVERPTNVYEFLRDQLGVPEEVIQQRIQTLFLNSSPVDNLLTAQVRPGSTLALSGALPGLLGATMRRGGYYSRMREGISYKTDEPLAEENSKPFLVQVRLYNLMARELAGYALRRGILVSKDRLCEFLEQQPPAFWMQFGRCELDEKPIPTDVFHQAAWEPCTETILLLLADSPVKE</sequence>
<dbReference type="Proteomes" id="UP000011922">
    <property type="component" value="Unassembled WGS sequence"/>
</dbReference>
<dbReference type="PATRIC" id="fig|1262666.3.peg.612"/>
<reference evidence="1 2" key="1">
    <citation type="journal article" date="2013" name="Genome Announc.">
        <title>Draft Genome Sequence for Desulfovibrio africanus Strain PCS.</title>
        <authorList>
            <person name="Brown S.D."/>
            <person name="Utturkar S.M."/>
            <person name="Arkin A.P."/>
            <person name="Deutschbauer A.M."/>
            <person name="Elias D.A."/>
            <person name="Hazen T.C."/>
            <person name="Chakraborty R."/>
        </authorList>
    </citation>
    <scope>NUCLEOTIDE SEQUENCE [LARGE SCALE GENOMIC DNA]</scope>
    <source>
        <strain evidence="1 2">PCS</strain>
    </source>
</reference>
<dbReference type="AlphaFoldDB" id="M5Q323"/>
<dbReference type="RefSeq" id="WP_005983940.1">
    <property type="nucleotide sequence ID" value="NZ_AOSV01000003.1"/>
</dbReference>
<organism evidence="1 2">
    <name type="scientific">Desulfocurvibacter africanus PCS</name>
    <dbReference type="NCBI Taxonomy" id="1262666"/>
    <lineage>
        <taxon>Bacteria</taxon>
        <taxon>Pseudomonadati</taxon>
        <taxon>Thermodesulfobacteriota</taxon>
        <taxon>Desulfovibrionia</taxon>
        <taxon>Desulfovibrionales</taxon>
        <taxon>Desulfovibrionaceae</taxon>
        <taxon>Desulfocurvibacter</taxon>
    </lineage>
</organism>
<name>M5Q323_DESAF</name>
<gene>
    <name evidence="1" type="ORF">PCS_00612</name>
</gene>
<evidence type="ECO:0000313" key="2">
    <source>
        <dbReference type="Proteomes" id="UP000011922"/>
    </source>
</evidence>
<comment type="caution">
    <text evidence="1">The sequence shown here is derived from an EMBL/GenBank/DDBJ whole genome shotgun (WGS) entry which is preliminary data.</text>
</comment>
<dbReference type="OrthoDB" id="5396767at2"/>
<protein>
    <submittedName>
        <fullName evidence="1">Uncharacterized protein</fullName>
    </submittedName>
</protein>